<feature type="compositionally biased region" description="Basic and acidic residues" evidence="2">
    <location>
        <begin position="145"/>
        <end position="154"/>
    </location>
</feature>
<keyword evidence="1" id="KW-0862">Zinc</keyword>
<feature type="region of interest" description="Disordered" evidence="2">
    <location>
        <begin position="299"/>
        <end position="329"/>
    </location>
</feature>
<dbReference type="PROSITE" id="PS50158">
    <property type="entry name" value="ZF_CCHC"/>
    <property type="match status" value="1"/>
</dbReference>
<reference evidence="4" key="1">
    <citation type="submission" date="2020-01" db="EMBL/GenBank/DDBJ databases">
        <title>Genome Sequencing of Three Apophysomyces-Like Fungal Strains Confirms a Novel Fungal Genus in the Mucoromycota with divergent Burkholderia-like Endosymbiotic Bacteria.</title>
        <authorList>
            <person name="Stajich J.E."/>
            <person name="Macias A.M."/>
            <person name="Carter-House D."/>
            <person name="Lovett B."/>
            <person name="Kasson L.R."/>
            <person name="Berry K."/>
            <person name="Grigoriev I."/>
            <person name="Chang Y."/>
            <person name="Spatafora J."/>
            <person name="Kasson M.T."/>
        </authorList>
    </citation>
    <scope>NUCLEOTIDE SEQUENCE</scope>
    <source>
        <strain evidence="4">NRRL A-21654</strain>
    </source>
</reference>
<keyword evidence="1" id="KW-0479">Metal-binding</keyword>
<sequence>MGTVTLDASSQVYRLNLEGLSLMRASELGPKLTNALKPFGKVLHVGLYHDSRGLLFGKGYAFIDATRDDDHHYRELTHESHLGEERIIYAKWRGMPQHCHYCHKPGHLRANCPRRNCGSKLCHGYQSPDHLIAACPNVNTASTGEKGKRPDTFKPSHPATESELSDLSDDIDMYLDQQFAERERLLEQVTEQTLDGKVSPASPQGEQINTSVITSDAEVATVARTKIGDDLEEMDLEELDEIFINDLDSIQDEQMEDWLQAHSTHKLSIMIQKTIAQNDMAAGKRMFIYALRRRQLTAPKTLEGNPKNGAKMVTRSSGKQDRRITKNPY</sequence>
<feature type="compositionally biased region" description="Basic and acidic residues" evidence="2">
    <location>
        <begin position="318"/>
        <end position="329"/>
    </location>
</feature>
<protein>
    <recommendedName>
        <fullName evidence="3">CCHC-type domain-containing protein</fullName>
    </recommendedName>
</protein>
<dbReference type="GO" id="GO:0003676">
    <property type="term" value="F:nucleic acid binding"/>
    <property type="evidence" value="ECO:0007669"/>
    <property type="project" value="InterPro"/>
</dbReference>
<comment type="caution">
    <text evidence="4">The sequence shown here is derived from an EMBL/GenBank/DDBJ whole genome shotgun (WGS) entry which is preliminary data.</text>
</comment>
<dbReference type="AlphaFoldDB" id="A0A8H7EL56"/>
<feature type="domain" description="CCHC-type" evidence="3">
    <location>
        <begin position="99"/>
        <end position="114"/>
    </location>
</feature>
<accession>A0A8H7EL56</accession>
<name>A0A8H7EL56_9FUNG</name>
<feature type="region of interest" description="Disordered" evidence="2">
    <location>
        <begin position="141"/>
        <end position="164"/>
    </location>
</feature>
<organism evidence="4 5">
    <name type="scientific">Apophysomyces ossiformis</name>
    <dbReference type="NCBI Taxonomy" id="679940"/>
    <lineage>
        <taxon>Eukaryota</taxon>
        <taxon>Fungi</taxon>
        <taxon>Fungi incertae sedis</taxon>
        <taxon>Mucoromycota</taxon>
        <taxon>Mucoromycotina</taxon>
        <taxon>Mucoromycetes</taxon>
        <taxon>Mucorales</taxon>
        <taxon>Mucorineae</taxon>
        <taxon>Mucoraceae</taxon>
        <taxon>Apophysomyces</taxon>
    </lineage>
</organism>
<keyword evidence="1" id="KW-0863">Zinc-finger</keyword>
<dbReference type="OrthoDB" id="2287167at2759"/>
<gene>
    <name evidence="4" type="ORF">EC973_003457</name>
</gene>
<evidence type="ECO:0000259" key="3">
    <source>
        <dbReference type="PROSITE" id="PS50158"/>
    </source>
</evidence>
<evidence type="ECO:0000313" key="5">
    <source>
        <dbReference type="Proteomes" id="UP000605846"/>
    </source>
</evidence>
<evidence type="ECO:0000313" key="4">
    <source>
        <dbReference type="EMBL" id="KAF7722306.1"/>
    </source>
</evidence>
<keyword evidence="5" id="KW-1185">Reference proteome</keyword>
<dbReference type="GO" id="GO:0008270">
    <property type="term" value="F:zinc ion binding"/>
    <property type="evidence" value="ECO:0007669"/>
    <property type="project" value="UniProtKB-KW"/>
</dbReference>
<dbReference type="InterPro" id="IPR001878">
    <property type="entry name" value="Znf_CCHC"/>
</dbReference>
<proteinExistence type="predicted"/>
<evidence type="ECO:0000256" key="2">
    <source>
        <dbReference type="SAM" id="MobiDB-lite"/>
    </source>
</evidence>
<dbReference type="Gene3D" id="4.10.60.10">
    <property type="entry name" value="Zinc finger, CCHC-type"/>
    <property type="match status" value="1"/>
</dbReference>
<evidence type="ECO:0000256" key="1">
    <source>
        <dbReference type="PROSITE-ProRule" id="PRU00047"/>
    </source>
</evidence>
<dbReference type="Proteomes" id="UP000605846">
    <property type="component" value="Unassembled WGS sequence"/>
</dbReference>
<dbReference type="EMBL" id="JABAYA010000202">
    <property type="protein sequence ID" value="KAF7722306.1"/>
    <property type="molecule type" value="Genomic_DNA"/>
</dbReference>